<dbReference type="Gene3D" id="2.40.50.100">
    <property type="match status" value="1"/>
</dbReference>
<evidence type="ECO:0000259" key="6">
    <source>
        <dbReference type="Pfam" id="PF25989"/>
    </source>
</evidence>
<evidence type="ECO:0000313" key="8">
    <source>
        <dbReference type="Proteomes" id="UP000473008"/>
    </source>
</evidence>
<dbReference type="Gene3D" id="2.40.420.20">
    <property type="match status" value="1"/>
</dbReference>
<dbReference type="InterPro" id="IPR058626">
    <property type="entry name" value="MdtA-like_b-barrel"/>
</dbReference>
<comment type="caution">
    <text evidence="7">The sequence shown here is derived from an EMBL/GenBank/DDBJ whole genome shotgun (WGS) entry which is preliminary data.</text>
</comment>
<feature type="domain" description="YknX-like C-terminal permuted SH3-like" evidence="6">
    <location>
        <begin position="278"/>
        <end position="333"/>
    </location>
</feature>
<feature type="chain" id="PRO_5027080320" evidence="3">
    <location>
        <begin position="21"/>
        <end position="347"/>
    </location>
</feature>
<reference evidence="7 8" key="1">
    <citation type="submission" date="2020-02" db="EMBL/GenBank/DDBJ databases">
        <title>The draft genome of Grimontia sedimenta sp. nov., isolated from benthic sediments near coral reefs south of Kuwait.</title>
        <authorList>
            <person name="Mahmoud H.M."/>
            <person name="Jose L."/>
            <person name="Eapen S."/>
        </authorList>
    </citation>
    <scope>NUCLEOTIDE SEQUENCE [LARGE SCALE GENOMIC DNA]</scope>
    <source>
        <strain evidence="7 8">S25</strain>
    </source>
</reference>
<dbReference type="Pfam" id="PF25917">
    <property type="entry name" value="BSH_RND"/>
    <property type="match status" value="1"/>
</dbReference>
<dbReference type="GO" id="GO:0005886">
    <property type="term" value="C:plasma membrane"/>
    <property type="evidence" value="ECO:0007669"/>
    <property type="project" value="TreeGrafter"/>
</dbReference>
<feature type="signal peptide" evidence="3">
    <location>
        <begin position="1"/>
        <end position="20"/>
    </location>
</feature>
<dbReference type="Gene3D" id="2.40.30.170">
    <property type="match status" value="1"/>
</dbReference>
<organism evidence="7 8">
    <name type="scientific">Grimontia sedimenti</name>
    <dbReference type="NCBI Taxonomy" id="2711294"/>
    <lineage>
        <taxon>Bacteria</taxon>
        <taxon>Pseudomonadati</taxon>
        <taxon>Pseudomonadota</taxon>
        <taxon>Gammaproteobacteria</taxon>
        <taxon>Vibrionales</taxon>
        <taxon>Vibrionaceae</taxon>
        <taxon>Grimontia</taxon>
    </lineage>
</organism>
<dbReference type="SUPFAM" id="SSF111369">
    <property type="entry name" value="HlyD-like secretion proteins"/>
    <property type="match status" value="1"/>
</dbReference>
<evidence type="ECO:0000313" key="7">
    <source>
        <dbReference type="EMBL" id="NGN98401.1"/>
    </source>
</evidence>
<dbReference type="Proteomes" id="UP000473008">
    <property type="component" value="Unassembled WGS sequence"/>
</dbReference>
<dbReference type="InterPro" id="IPR058637">
    <property type="entry name" value="YknX-like_C"/>
</dbReference>
<comment type="subcellular location">
    <subcellularLocation>
        <location evidence="1">Cell inner membrane</location>
        <topology evidence="1">Lipid-anchor</topology>
    </subcellularLocation>
</comment>
<evidence type="ECO:0000256" key="1">
    <source>
        <dbReference type="ARBA" id="ARBA00004519"/>
    </source>
</evidence>
<dbReference type="InterPro" id="IPR006143">
    <property type="entry name" value="RND_pump_MFP"/>
</dbReference>
<dbReference type="GO" id="GO:0022857">
    <property type="term" value="F:transmembrane transporter activity"/>
    <property type="evidence" value="ECO:0007669"/>
    <property type="project" value="InterPro"/>
</dbReference>
<proteinExistence type="inferred from homology"/>
<protein>
    <submittedName>
        <fullName evidence="7">Efflux RND transporter periplasmic adaptor subunit</fullName>
    </submittedName>
</protein>
<name>A0A6M1RJI2_9GAMM</name>
<dbReference type="GO" id="GO:0030313">
    <property type="term" value="C:cell envelope"/>
    <property type="evidence" value="ECO:0007669"/>
    <property type="project" value="UniProtKB-SubCell"/>
</dbReference>
<gene>
    <name evidence="7" type="ORF">G5S52_12300</name>
</gene>
<keyword evidence="3" id="KW-0732">Signal</keyword>
<sequence>MKMNKNLLLASLLFPGLALAQGVQVDAMTTEHAQFTPTQSYVAKLEAAEHAKLMTRISGYLMKQHFSDGAWVNEGDVLFEIDPVPYQQALAIAEANLEKAKAALARVELSHKRVKALQDNGGATQSNLDDSTAELTVSLANVAVAEAAANKARDDLSYTKIRAPYDGRLGRSNFSRGDMITPASGPITDIVKIHPITATFSVSHDEYQQQKAKHQGPISFLLEETGQQGGLKFVDNKINPASGTIKVAATFDNEDLALFPNQVVRVSLNNAAFFDGVWIPQASVQQALTEQFVYVVNDGKAERRAIEVLERQGTNVFVSNGIEAGERVITAGLLRVRPDVPVVVSEE</sequence>
<dbReference type="NCBIfam" id="TIGR01730">
    <property type="entry name" value="RND_mfp"/>
    <property type="match status" value="1"/>
</dbReference>
<feature type="domain" description="Multidrug resistance protein MdtA-like barrel-sandwich hybrid" evidence="4">
    <location>
        <begin position="50"/>
        <end position="183"/>
    </location>
</feature>
<dbReference type="AlphaFoldDB" id="A0A6M1RJI2"/>
<comment type="similarity">
    <text evidence="2">Belongs to the membrane fusion protein (MFP) (TC 8.A.1) family.</text>
</comment>
<evidence type="ECO:0000259" key="5">
    <source>
        <dbReference type="Pfam" id="PF25944"/>
    </source>
</evidence>
<evidence type="ECO:0000256" key="3">
    <source>
        <dbReference type="SAM" id="SignalP"/>
    </source>
</evidence>
<dbReference type="RefSeq" id="WP_165013908.1">
    <property type="nucleotide sequence ID" value="NZ_JAALDL010000008.1"/>
</dbReference>
<keyword evidence="8" id="KW-1185">Reference proteome</keyword>
<dbReference type="GO" id="GO:0046677">
    <property type="term" value="P:response to antibiotic"/>
    <property type="evidence" value="ECO:0007669"/>
    <property type="project" value="TreeGrafter"/>
</dbReference>
<evidence type="ECO:0000256" key="2">
    <source>
        <dbReference type="ARBA" id="ARBA00009477"/>
    </source>
</evidence>
<accession>A0A6M1RJI2</accession>
<dbReference type="Pfam" id="PF25989">
    <property type="entry name" value="YknX_C"/>
    <property type="match status" value="1"/>
</dbReference>
<dbReference type="EMBL" id="JAALDL010000008">
    <property type="protein sequence ID" value="NGN98401.1"/>
    <property type="molecule type" value="Genomic_DNA"/>
</dbReference>
<feature type="domain" description="Multidrug resistance protein MdtA-like beta-barrel" evidence="5">
    <location>
        <begin position="208"/>
        <end position="269"/>
    </location>
</feature>
<dbReference type="InterPro" id="IPR058625">
    <property type="entry name" value="MdtA-like_BSH"/>
</dbReference>
<evidence type="ECO:0000259" key="4">
    <source>
        <dbReference type="Pfam" id="PF25917"/>
    </source>
</evidence>
<dbReference type="Pfam" id="PF25944">
    <property type="entry name" value="Beta-barrel_RND"/>
    <property type="match status" value="1"/>
</dbReference>
<dbReference type="Gene3D" id="1.10.287.470">
    <property type="entry name" value="Helix hairpin bin"/>
    <property type="match status" value="1"/>
</dbReference>
<dbReference type="PANTHER" id="PTHR30158">
    <property type="entry name" value="ACRA/E-RELATED COMPONENT OF DRUG EFFLUX TRANSPORTER"/>
    <property type="match status" value="1"/>
</dbReference>